<dbReference type="KEGG" id="kro:BVG79_01467"/>
<name>A0A1W6P079_9RHOB</name>
<keyword evidence="2" id="KW-1185">Reference proteome</keyword>
<dbReference type="AlphaFoldDB" id="A0A1W6P079"/>
<evidence type="ECO:0000313" key="2">
    <source>
        <dbReference type="Proteomes" id="UP000242447"/>
    </source>
</evidence>
<organism evidence="1 2">
    <name type="scientific">Ketogulonicigenium robustum</name>
    <dbReference type="NCBI Taxonomy" id="92947"/>
    <lineage>
        <taxon>Bacteria</taxon>
        <taxon>Pseudomonadati</taxon>
        <taxon>Pseudomonadota</taxon>
        <taxon>Alphaproteobacteria</taxon>
        <taxon>Rhodobacterales</taxon>
        <taxon>Roseobacteraceae</taxon>
        <taxon>Ketogulonicigenium</taxon>
    </lineage>
</organism>
<evidence type="ECO:0000313" key="1">
    <source>
        <dbReference type="EMBL" id="ARO14813.1"/>
    </source>
</evidence>
<dbReference type="STRING" id="92947.BVG79_01467"/>
<reference evidence="1 2" key="1">
    <citation type="submission" date="2017-02" db="EMBL/GenBank/DDBJ databases">
        <title>Ketogulonicigenium robustum SPU B003 Genome sequencing and assembly.</title>
        <authorList>
            <person name="Li Y."/>
            <person name="Liu L."/>
            <person name="Wang C."/>
            <person name="Zhang M."/>
            <person name="Zhang T."/>
            <person name="Zhang Y."/>
        </authorList>
    </citation>
    <scope>NUCLEOTIDE SEQUENCE [LARGE SCALE GENOMIC DNA]</scope>
    <source>
        <strain evidence="1 2">SPU_B003</strain>
    </source>
</reference>
<accession>A0A1W6P079</accession>
<proteinExistence type="predicted"/>
<protein>
    <submittedName>
        <fullName evidence="1">Uncharacterized protein</fullName>
    </submittedName>
</protein>
<dbReference type="EMBL" id="CP019937">
    <property type="protein sequence ID" value="ARO14813.1"/>
    <property type="molecule type" value="Genomic_DNA"/>
</dbReference>
<dbReference type="Proteomes" id="UP000242447">
    <property type="component" value="Chromosome"/>
</dbReference>
<gene>
    <name evidence="1" type="ORF">BVG79_01467</name>
</gene>
<sequence length="45" mass="5194">MARAGSFKPCRPIDRAAARFAARWRRAPERFMNENVATRLFTPIS</sequence>